<dbReference type="InterPro" id="IPR045569">
    <property type="entry name" value="Metalloprtase-TldD/E_C"/>
</dbReference>
<evidence type="ECO:0000259" key="4">
    <source>
        <dbReference type="Pfam" id="PF19289"/>
    </source>
</evidence>
<dbReference type="OrthoDB" id="9803618at2"/>
<dbReference type="EMBL" id="FPBX01000016">
    <property type="protein sequence ID" value="SFU72023.1"/>
    <property type="molecule type" value="Genomic_DNA"/>
</dbReference>
<dbReference type="Pfam" id="PF19290">
    <property type="entry name" value="PmbA_TldD_2nd"/>
    <property type="match status" value="1"/>
</dbReference>
<dbReference type="GO" id="GO:0006508">
    <property type="term" value="P:proteolysis"/>
    <property type="evidence" value="ECO:0007669"/>
    <property type="project" value="InterPro"/>
</dbReference>
<dbReference type="AlphaFoldDB" id="A0A1I7IGF8"/>
<dbReference type="RefSeq" id="WP_054257119.1">
    <property type="nucleotide sequence ID" value="NZ_CYIG01000031.1"/>
</dbReference>
<feature type="domain" description="Metalloprotease TldD/E central" evidence="5">
    <location>
        <begin position="140"/>
        <end position="249"/>
    </location>
</feature>
<dbReference type="InterPro" id="IPR036059">
    <property type="entry name" value="TldD/PmbA_sf"/>
</dbReference>
<dbReference type="Pfam" id="PF01523">
    <property type="entry name" value="PmbA_TldD_1st"/>
    <property type="match status" value="1"/>
</dbReference>
<accession>A0A1I7IGF8</accession>
<organism evidence="6 7">
    <name type="scientific">Paenacidovorax caeni</name>
    <dbReference type="NCBI Taxonomy" id="343013"/>
    <lineage>
        <taxon>Bacteria</taxon>
        <taxon>Pseudomonadati</taxon>
        <taxon>Pseudomonadota</taxon>
        <taxon>Betaproteobacteria</taxon>
        <taxon>Burkholderiales</taxon>
        <taxon>Comamonadaceae</taxon>
        <taxon>Paenacidovorax</taxon>
    </lineage>
</organism>
<dbReference type="InterPro" id="IPR002510">
    <property type="entry name" value="Metalloprtase-TldD/E_N"/>
</dbReference>
<keyword evidence="7" id="KW-1185">Reference proteome</keyword>
<feature type="domain" description="Metalloprotease TldD/E N-terminal" evidence="3">
    <location>
        <begin position="51"/>
        <end position="110"/>
    </location>
</feature>
<dbReference type="InterPro" id="IPR045570">
    <property type="entry name" value="Metalloprtase-TldD/E_cen_dom"/>
</dbReference>
<reference evidence="6 7" key="1">
    <citation type="submission" date="2016-10" db="EMBL/GenBank/DDBJ databases">
        <authorList>
            <person name="de Groot N.N."/>
        </authorList>
    </citation>
    <scope>NUCLEOTIDE SEQUENCE [LARGE SCALE GENOMIC DNA]</scope>
    <source>
        <strain evidence="6 7">R-24608</strain>
    </source>
</reference>
<evidence type="ECO:0008006" key="8">
    <source>
        <dbReference type="Google" id="ProtNLM"/>
    </source>
</evidence>
<dbReference type="GO" id="GO:0008237">
    <property type="term" value="F:metallopeptidase activity"/>
    <property type="evidence" value="ECO:0007669"/>
    <property type="project" value="InterPro"/>
</dbReference>
<evidence type="ECO:0000259" key="3">
    <source>
        <dbReference type="Pfam" id="PF01523"/>
    </source>
</evidence>
<evidence type="ECO:0000256" key="1">
    <source>
        <dbReference type="ARBA" id="ARBA00005836"/>
    </source>
</evidence>
<feature type="domain" description="Metalloprotease TldD/E C-terminal" evidence="4">
    <location>
        <begin position="257"/>
        <end position="468"/>
    </location>
</feature>
<dbReference type="PANTHER" id="PTHR43421">
    <property type="entry name" value="METALLOPROTEASE PMBA"/>
    <property type="match status" value="1"/>
</dbReference>
<feature type="region of interest" description="Disordered" evidence="2">
    <location>
        <begin position="1"/>
        <end position="22"/>
    </location>
</feature>
<evidence type="ECO:0000313" key="6">
    <source>
        <dbReference type="EMBL" id="SFU72023.1"/>
    </source>
</evidence>
<gene>
    <name evidence="6" type="ORF">SAMN04489707_101659</name>
</gene>
<dbReference type="NCBIfam" id="NF008268">
    <property type="entry name" value="PRK11040.1"/>
    <property type="match status" value="1"/>
</dbReference>
<sequence>MKTSRSRAVRAEASSPESGFSYTQDHFADLVDQALRHAKKLGATDAGAEASEGCGLSVNVRKGELETVERNRDKSLGVTVYLGQRRGNASTSDFSKAAIERTVQAAYDIARFTAEDPVAGLPDAADIAPPKTHRDLQLFHPWAITSEEAARLALVCEQAALATDKRITNSEGAGVSAQQSHFFSAHTHGFRGGYASSRHSISVAPIASLPGRHGEMQRDAWYSSQRNAADLAAPEAVGRYAAQRALSRLGSRKIPTTECPVLFEAPLAAGLLGSFVQAVSGGALYRKSSFLLDSLGKQVFPKHIDITEDPFILGGKGSSPFDEEGVRVQERKVVEGGRVQGYFLSSYSARKLGMRTTGNAGGSHNLALTSRRTLPGDDLPQMLRKLGTGLFVIELMGQGVNYVTGDYSRGVSGFWVENGEIAFPVHEITIAGNLKTMFKGIEAVGADAYGYGAKTVGSVLINRMKVAGS</sequence>
<dbReference type="InterPro" id="IPR047657">
    <property type="entry name" value="PmbA"/>
</dbReference>
<dbReference type="STRING" id="343013.SAMN04489707_101659"/>
<dbReference type="Pfam" id="PF19289">
    <property type="entry name" value="PmbA_TldD_3rd"/>
    <property type="match status" value="1"/>
</dbReference>
<dbReference type="Gene3D" id="3.30.2290.10">
    <property type="entry name" value="PmbA/TldD superfamily"/>
    <property type="match status" value="1"/>
</dbReference>
<protein>
    <recommendedName>
        <fullName evidence="8">PmbA protein</fullName>
    </recommendedName>
</protein>
<name>A0A1I7IGF8_9BURK</name>
<evidence type="ECO:0000256" key="2">
    <source>
        <dbReference type="SAM" id="MobiDB-lite"/>
    </source>
</evidence>
<dbReference type="PANTHER" id="PTHR43421:SF1">
    <property type="entry name" value="METALLOPROTEASE PMBA"/>
    <property type="match status" value="1"/>
</dbReference>
<proteinExistence type="inferred from homology"/>
<dbReference type="Proteomes" id="UP000183656">
    <property type="component" value="Unassembled WGS sequence"/>
</dbReference>
<comment type="similarity">
    <text evidence="1">Belongs to the peptidase U62 family.</text>
</comment>
<dbReference type="InterPro" id="IPR035068">
    <property type="entry name" value="TldD/PmbA_N"/>
</dbReference>
<evidence type="ECO:0000313" key="7">
    <source>
        <dbReference type="Proteomes" id="UP000183656"/>
    </source>
</evidence>
<dbReference type="SUPFAM" id="SSF111283">
    <property type="entry name" value="Putative modulator of DNA gyrase, PmbA/TldD"/>
    <property type="match status" value="1"/>
</dbReference>
<evidence type="ECO:0000259" key="5">
    <source>
        <dbReference type="Pfam" id="PF19290"/>
    </source>
</evidence>
<dbReference type="GO" id="GO:0005829">
    <property type="term" value="C:cytosol"/>
    <property type="evidence" value="ECO:0007669"/>
    <property type="project" value="TreeGrafter"/>
</dbReference>